<keyword evidence="3" id="KW-0378">Hydrolase</keyword>
<evidence type="ECO:0000313" key="6">
    <source>
        <dbReference type="Proteomes" id="UP000232003"/>
    </source>
</evidence>
<dbReference type="OrthoDB" id="9778515at2"/>
<dbReference type="CDD" id="cd03146">
    <property type="entry name" value="GAT1_Peptidase_E"/>
    <property type="match status" value="1"/>
</dbReference>
<gene>
    <name evidence="5" type="ORF">COO91_01720</name>
</gene>
<dbReference type="GO" id="GO:0006508">
    <property type="term" value="P:proteolysis"/>
    <property type="evidence" value="ECO:0007669"/>
    <property type="project" value="UniProtKB-KW"/>
</dbReference>
<evidence type="ECO:0000256" key="4">
    <source>
        <dbReference type="ARBA" id="ARBA00022825"/>
    </source>
</evidence>
<comment type="similarity">
    <text evidence="1">Belongs to the peptidase S51 family.</text>
</comment>
<keyword evidence="4" id="KW-0720">Serine protease</keyword>
<name>A0A2K8SK55_9NOSO</name>
<dbReference type="SUPFAM" id="SSF52317">
    <property type="entry name" value="Class I glutamine amidotransferase-like"/>
    <property type="match status" value="1"/>
</dbReference>
<accession>A0A2K8SK55</accession>
<keyword evidence="2" id="KW-0645">Protease</keyword>
<evidence type="ECO:0000313" key="5">
    <source>
        <dbReference type="EMBL" id="AUB35829.1"/>
    </source>
</evidence>
<dbReference type="Proteomes" id="UP000232003">
    <property type="component" value="Chromosome"/>
</dbReference>
<reference evidence="5 6" key="1">
    <citation type="submission" date="2017-11" db="EMBL/GenBank/DDBJ databases">
        <title>Complete genome of a free-living desiccation-tolerant cyanobacterium and its photosynthetic adaptation to extreme terrestrial habitat.</title>
        <authorList>
            <person name="Shang J."/>
        </authorList>
    </citation>
    <scope>NUCLEOTIDE SEQUENCE [LARGE SCALE GENOMIC DNA]</scope>
    <source>
        <strain evidence="5 6">CCNUN1</strain>
    </source>
</reference>
<dbReference type="KEGG" id="nfl:COO91_01720"/>
<evidence type="ECO:0000256" key="3">
    <source>
        <dbReference type="ARBA" id="ARBA00022801"/>
    </source>
</evidence>
<dbReference type="PANTHER" id="PTHR20842">
    <property type="entry name" value="PROTEASE S51 ALPHA-ASPARTYL DIPEPTIDASE"/>
    <property type="match status" value="1"/>
</dbReference>
<proteinExistence type="inferred from homology"/>
<dbReference type="PANTHER" id="PTHR20842:SF0">
    <property type="entry name" value="ALPHA-ASPARTYL DIPEPTIDASE"/>
    <property type="match status" value="1"/>
</dbReference>
<dbReference type="InterPro" id="IPR005320">
    <property type="entry name" value="Peptidase_S51"/>
</dbReference>
<protein>
    <submittedName>
        <fullName evidence="5">Peptidase E</fullName>
    </submittedName>
</protein>
<dbReference type="Gene3D" id="3.40.50.880">
    <property type="match status" value="1"/>
</dbReference>
<sequence length="239" mass="26485">MITNSVTKQIIAMGGGGFSMEPENPLLDRYILGLCKKKRPKICFIPTASGDSDKYIVKFYSAFVQVLCQPSHLSLFNPFTSDFRSFVLEQDIIYVGGGNTKNLIALWKEWGLDHVLREAWESGVILSGLSAGSICWFEEGLTDSIPGNMTVLQCLGFLKGSNCPHYDGEPRRKPAYHQLLSEGLISSGYAVDDGVALHFVGEQLEKVVSSRPQPKAYCLERVDKTVKETILEPIYLGNN</sequence>
<evidence type="ECO:0000256" key="2">
    <source>
        <dbReference type="ARBA" id="ARBA00022670"/>
    </source>
</evidence>
<dbReference type="RefSeq" id="WP_100897925.1">
    <property type="nucleotide sequence ID" value="NZ_CAWNNC010000001.1"/>
</dbReference>
<dbReference type="Pfam" id="PF03575">
    <property type="entry name" value="Peptidase_S51"/>
    <property type="match status" value="1"/>
</dbReference>
<dbReference type="EMBL" id="CP024785">
    <property type="protein sequence ID" value="AUB35829.1"/>
    <property type="molecule type" value="Genomic_DNA"/>
</dbReference>
<keyword evidence="6" id="KW-1185">Reference proteome</keyword>
<organism evidence="5 6">
    <name type="scientific">Nostoc flagelliforme CCNUN1</name>
    <dbReference type="NCBI Taxonomy" id="2038116"/>
    <lineage>
        <taxon>Bacteria</taxon>
        <taxon>Bacillati</taxon>
        <taxon>Cyanobacteriota</taxon>
        <taxon>Cyanophyceae</taxon>
        <taxon>Nostocales</taxon>
        <taxon>Nostocaceae</taxon>
        <taxon>Nostoc</taxon>
    </lineage>
</organism>
<dbReference type="GO" id="GO:0008236">
    <property type="term" value="F:serine-type peptidase activity"/>
    <property type="evidence" value="ECO:0007669"/>
    <property type="project" value="UniProtKB-KW"/>
</dbReference>
<evidence type="ECO:0000256" key="1">
    <source>
        <dbReference type="ARBA" id="ARBA00006534"/>
    </source>
</evidence>
<dbReference type="AlphaFoldDB" id="A0A2K8SK55"/>
<dbReference type="InterPro" id="IPR029062">
    <property type="entry name" value="Class_I_gatase-like"/>
</dbReference>